<dbReference type="PROSITE" id="PS00191">
    <property type="entry name" value="CYTOCHROME_B5_1"/>
    <property type="match status" value="1"/>
</dbReference>
<dbReference type="GO" id="GO:0016020">
    <property type="term" value="C:membrane"/>
    <property type="evidence" value="ECO:0007669"/>
    <property type="project" value="TreeGrafter"/>
</dbReference>
<dbReference type="STRING" id="1531966.A0A0A1TPA4"/>
<dbReference type="InterPro" id="IPR050668">
    <property type="entry name" value="Cytochrome_b5"/>
</dbReference>
<protein>
    <recommendedName>
        <fullName evidence="6">Cytochrome b5 heme-binding domain-containing protein</fullName>
    </recommendedName>
</protein>
<dbReference type="Pfam" id="PF00173">
    <property type="entry name" value="Cyt-b5"/>
    <property type="match status" value="1"/>
</dbReference>
<evidence type="ECO:0000256" key="3">
    <source>
        <dbReference type="ARBA" id="ARBA00023004"/>
    </source>
</evidence>
<dbReference type="GO" id="GO:0046872">
    <property type="term" value="F:metal ion binding"/>
    <property type="evidence" value="ECO:0007669"/>
    <property type="project" value="UniProtKB-UniRule"/>
</dbReference>
<reference evidence="7 8" key="1">
    <citation type="journal article" date="2015" name="Genome Announc.">
        <title>Draft Genome Sequence and Gene Annotation of the Entomopathogenic Fungus Verticillium hemipterigenum.</title>
        <authorList>
            <person name="Horn F."/>
            <person name="Habel A."/>
            <person name="Scharf D.H."/>
            <person name="Dworschak J."/>
            <person name="Brakhage A.A."/>
            <person name="Guthke R."/>
            <person name="Hertweck C."/>
            <person name="Linde J."/>
        </authorList>
    </citation>
    <scope>NUCLEOTIDE SEQUENCE [LARGE SCALE GENOMIC DNA]</scope>
</reference>
<keyword evidence="1 5" id="KW-0349">Heme</keyword>
<evidence type="ECO:0000256" key="1">
    <source>
        <dbReference type="ARBA" id="ARBA00022617"/>
    </source>
</evidence>
<keyword evidence="5" id="KW-0472">Membrane</keyword>
<dbReference type="OrthoDB" id="2204368at2759"/>
<feature type="transmembrane region" description="Helical" evidence="5">
    <location>
        <begin position="153"/>
        <end position="174"/>
    </location>
</feature>
<evidence type="ECO:0000256" key="2">
    <source>
        <dbReference type="ARBA" id="ARBA00022723"/>
    </source>
</evidence>
<name>A0A0A1TPA4_9HYPO</name>
<dbReference type="AlphaFoldDB" id="A0A0A1TPA4"/>
<proteinExistence type="inferred from homology"/>
<evidence type="ECO:0000259" key="6">
    <source>
        <dbReference type="PROSITE" id="PS50255"/>
    </source>
</evidence>
<accession>A0A0A1TPA4</accession>
<keyword evidence="5" id="KW-1133">Transmembrane helix</keyword>
<evidence type="ECO:0000313" key="7">
    <source>
        <dbReference type="EMBL" id="CEJ92562.1"/>
    </source>
</evidence>
<dbReference type="EMBL" id="CDHN01000004">
    <property type="protein sequence ID" value="CEJ92562.1"/>
    <property type="molecule type" value="Genomic_DNA"/>
</dbReference>
<dbReference type="PANTHER" id="PTHR19359">
    <property type="entry name" value="CYTOCHROME B5"/>
    <property type="match status" value="1"/>
</dbReference>
<feature type="transmembrane region" description="Helical" evidence="5">
    <location>
        <begin position="111"/>
        <end position="133"/>
    </location>
</feature>
<dbReference type="PRINTS" id="PR00363">
    <property type="entry name" value="CYTOCHROMEB5"/>
</dbReference>
<evidence type="ECO:0000313" key="8">
    <source>
        <dbReference type="Proteomes" id="UP000039046"/>
    </source>
</evidence>
<keyword evidence="3 5" id="KW-0408">Iron</keyword>
<dbReference type="HOGENOM" id="CLU_085421_0_0_1"/>
<dbReference type="Proteomes" id="UP000039046">
    <property type="component" value="Unassembled WGS sequence"/>
</dbReference>
<comment type="similarity">
    <text evidence="4 5">Belongs to the cytochrome b5 family.</text>
</comment>
<dbReference type="SUPFAM" id="SSF55856">
    <property type="entry name" value="Cytochrome b5-like heme/steroid binding domain"/>
    <property type="match status" value="1"/>
</dbReference>
<feature type="domain" description="Cytochrome b5 heme-binding" evidence="6">
    <location>
        <begin position="3"/>
        <end position="79"/>
    </location>
</feature>
<keyword evidence="2 5" id="KW-0479">Metal-binding</keyword>
<evidence type="ECO:0000256" key="5">
    <source>
        <dbReference type="RuleBase" id="RU362121"/>
    </source>
</evidence>
<dbReference type="SMART" id="SM01117">
    <property type="entry name" value="Cyt-b5"/>
    <property type="match status" value="1"/>
</dbReference>
<dbReference type="Gene3D" id="3.10.120.10">
    <property type="entry name" value="Cytochrome b5-like heme/steroid binding domain"/>
    <property type="match status" value="1"/>
</dbReference>
<keyword evidence="8" id="KW-1185">Reference proteome</keyword>
<dbReference type="InterPro" id="IPR018506">
    <property type="entry name" value="Cyt_B5_heme-BS"/>
</dbReference>
<dbReference type="GO" id="GO:0020037">
    <property type="term" value="F:heme binding"/>
    <property type="evidence" value="ECO:0007669"/>
    <property type="project" value="UniProtKB-UniRule"/>
</dbReference>
<dbReference type="InterPro" id="IPR036400">
    <property type="entry name" value="Cyt_B5-like_heme/steroid_sf"/>
</dbReference>
<dbReference type="InterPro" id="IPR001199">
    <property type="entry name" value="Cyt_B5-like_heme/steroid-bd"/>
</dbReference>
<keyword evidence="5" id="KW-0812">Transmembrane</keyword>
<dbReference type="PROSITE" id="PS50255">
    <property type="entry name" value="CYTOCHROME_B5_2"/>
    <property type="match status" value="1"/>
</dbReference>
<evidence type="ECO:0000256" key="4">
    <source>
        <dbReference type="ARBA" id="ARBA00038168"/>
    </source>
</evidence>
<gene>
    <name evidence="7" type="ORF">VHEMI08207</name>
</gene>
<comment type="caution">
    <text evidence="5">Lacks conserved residue(s) required for the propagation of feature annotation.</text>
</comment>
<organism evidence="7 8">
    <name type="scientific">[Torrubiella] hemipterigena</name>
    <dbReference type="NCBI Taxonomy" id="1531966"/>
    <lineage>
        <taxon>Eukaryota</taxon>
        <taxon>Fungi</taxon>
        <taxon>Dikarya</taxon>
        <taxon>Ascomycota</taxon>
        <taxon>Pezizomycotina</taxon>
        <taxon>Sordariomycetes</taxon>
        <taxon>Hypocreomycetidae</taxon>
        <taxon>Hypocreales</taxon>
        <taxon>Clavicipitaceae</taxon>
        <taxon>Clavicipitaceae incertae sedis</taxon>
        <taxon>'Torrubiella' clade</taxon>
    </lineage>
</organism>
<sequence>MAQLTITLEELEAHNTLDSLWIAVHGSVYDLTNFVSDHPGGVDALHTCAGSDGTEAYDYASHSKSNMKKMQQYLVGKLDGYTEAEQTDPPVPTHIKTVNKGHSRALPRKPLALAASSISTALALAALRQRGVFRTLTFPLMQLGAGSTQNAGLPFWAGMALASIVSCAGFLRLYKLYQSTLDYQNDVFSFPPVIPRKARK</sequence>